<dbReference type="PANTHER" id="PTHR13246">
    <property type="entry name" value="ENDO BETA N-ACETYLGLUCOSAMINIDASE"/>
    <property type="match status" value="1"/>
</dbReference>
<dbReference type="InterPro" id="IPR005201">
    <property type="entry name" value="TIM_ENGase"/>
</dbReference>
<dbReference type="WBParaSite" id="PgR174_g004_t04">
    <property type="protein sequence ID" value="PgR174_g004_t04"/>
    <property type="gene ID" value="PgR174_g004"/>
</dbReference>
<evidence type="ECO:0000313" key="2">
    <source>
        <dbReference type="Proteomes" id="UP000887569"/>
    </source>
</evidence>
<sequence>MMCSNDIKPLHSLKELWEWDRKKIDDTVVGKALDNYTSCRKNAETLACHDMKGGYLPEESMNGCRVTISSTPYVVLHWWYMDVFVYFSHHFITIPPFGWIDQAHAHGVIVLGTFITEWETGAEICAEMLSSVENVERTVSKLTEIAVRCNFEGWLINIENEIRVSQIDLLAKFLSMLTERMRSAIGEVSRVIWYDAVTAEGKLEWQNGLNDLNERWFSCTDGIFLNYGWDPKKLFQSTERAAERRHCVYVGVDCFGRGCYGGGGWNCCEAFSQIRKNDLSVALFAPGWVAETLAYSDIIVNSLRFWDRLNTFVYAHPLTSLPVETNFSIGFHESERNYKCYSLSSAALQPHYLSNGAFPRTTGSSLVLPGRATYKLFETDLVLKGHFTITVDADTSLQLVVWKEGTERDLPTEITKKENEAVDVWDVVFQNERIRAIGFACDQAAIVRSFSMKQTSPIPTRKQCINE</sequence>
<protein>
    <submittedName>
        <fullName evidence="3">Mannosyl-glycoprotein endo-beta-N-acetylglucosaminidase</fullName>
    </submittedName>
</protein>
<dbReference type="Pfam" id="PF03644">
    <property type="entry name" value="Glyco_hydro_85"/>
    <property type="match status" value="1"/>
</dbReference>
<keyword evidence="2" id="KW-1185">Reference proteome</keyword>
<organism evidence="2 3">
    <name type="scientific">Parascaris univalens</name>
    <name type="common">Nematode worm</name>
    <dbReference type="NCBI Taxonomy" id="6257"/>
    <lineage>
        <taxon>Eukaryota</taxon>
        <taxon>Metazoa</taxon>
        <taxon>Ecdysozoa</taxon>
        <taxon>Nematoda</taxon>
        <taxon>Chromadorea</taxon>
        <taxon>Rhabditida</taxon>
        <taxon>Spirurina</taxon>
        <taxon>Ascaridomorpha</taxon>
        <taxon>Ascaridoidea</taxon>
        <taxon>Ascarididae</taxon>
        <taxon>Parascaris</taxon>
    </lineage>
</organism>
<dbReference type="PANTHER" id="PTHR13246:SF1">
    <property type="entry name" value="CYTOSOLIC ENDO-BETA-N-ACETYLGLUCOSAMINIDASE"/>
    <property type="match status" value="1"/>
</dbReference>
<feature type="domain" description="Cytosolic endo-beta-N-acetylglucosaminidase TIM barrel" evidence="1">
    <location>
        <begin position="70"/>
        <end position="331"/>
    </location>
</feature>
<dbReference type="AlphaFoldDB" id="A0A915CHR2"/>
<accession>A0A915CHR2</accession>
<dbReference type="Proteomes" id="UP000887569">
    <property type="component" value="Unplaced"/>
</dbReference>
<dbReference type="Gene3D" id="3.20.20.80">
    <property type="entry name" value="Glycosidases"/>
    <property type="match status" value="1"/>
</dbReference>
<dbReference type="InterPro" id="IPR032979">
    <property type="entry name" value="ENGase"/>
</dbReference>
<proteinExistence type="predicted"/>
<dbReference type="GO" id="GO:0033925">
    <property type="term" value="F:mannosyl-glycoprotein endo-beta-N-acetylglucosaminidase activity"/>
    <property type="evidence" value="ECO:0007669"/>
    <property type="project" value="UniProtKB-EC"/>
</dbReference>
<evidence type="ECO:0000313" key="3">
    <source>
        <dbReference type="WBParaSite" id="PgR174_g004_t04"/>
    </source>
</evidence>
<evidence type="ECO:0000259" key="1">
    <source>
        <dbReference type="Pfam" id="PF03644"/>
    </source>
</evidence>
<name>A0A915CHR2_PARUN</name>
<dbReference type="GO" id="GO:0005829">
    <property type="term" value="C:cytosol"/>
    <property type="evidence" value="ECO:0007669"/>
    <property type="project" value="UniProtKB-SubCell"/>
</dbReference>
<reference evidence="3" key="1">
    <citation type="submission" date="2022-11" db="UniProtKB">
        <authorList>
            <consortium name="WormBaseParasite"/>
        </authorList>
    </citation>
    <scope>IDENTIFICATION</scope>
</reference>